<accession>A0A078AHI8</accession>
<evidence type="ECO:0000256" key="1">
    <source>
        <dbReference type="SAM" id="MobiDB-lite"/>
    </source>
</evidence>
<dbReference type="InParanoid" id="A0A078AHI8"/>
<dbReference type="Proteomes" id="UP000039865">
    <property type="component" value="Unassembled WGS sequence"/>
</dbReference>
<dbReference type="EMBL" id="CCKQ01009812">
    <property type="protein sequence ID" value="CDW81321.1"/>
    <property type="molecule type" value="Genomic_DNA"/>
</dbReference>
<gene>
    <name evidence="2" type="primary">Contig9525.g10185</name>
    <name evidence="2" type="ORF">STYLEM_10336</name>
</gene>
<dbReference type="AlphaFoldDB" id="A0A078AHI8"/>
<evidence type="ECO:0000313" key="2">
    <source>
        <dbReference type="EMBL" id="CDW81321.1"/>
    </source>
</evidence>
<feature type="region of interest" description="Disordered" evidence="1">
    <location>
        <begin position="188"/>
        <end position="223"/>
    </location>
</feature>
<evidence type="ECO:0000313" key="3">
    <source>
        <dbReference type="Proteomes" id="UP000039865"/>
    </source>
</evidence>
<keyword evidence="3" id="KW-1185">Reference proteome</keyword>
<proteinExistence type="predicted"/>
<organism evidence="2 3">
    <name type="scientific">Stylonychia lemnae</name>
    <name type="common">Ciliate</name>
    <dbReference type="NCBI Taxonomy" id="5949"/>
    <lineage>
        <taxon>Eukaryota</taxon>
        <taxon>Sar</taxon>
        <taxon>Alveolata</taxon>
        <taxon>Ciliophora</taxon>
        <taxon>Intramacronucleata</taxon>
        <taxon>Spirotrichea</taxon>
        <taxon>Stichotrichia</taxon>
        <taxon>Sporadotrichida</taxon>
        <taxon>Oxytrichidae</taxon>
        <taxon>Stylonychinae</taxon>
        <taxon>Stylonychia</taxon>
    </lineage>
</organism>
<feature type="compositionally biased region" description="Low complexity" evidence="1">
    <location>
        <begin position="211"/>
        <end position="222"/>
    </location>
</feature>
<name>A0A078AHI8_STYLE</name>
<sequence>MEKIKIDHLQRIDLNNANLNYLDRQNNYRVMMHPKITSIPQEPKNLMKKQKILLMKDIMQTQKAGPLQTDEPQQLQVQIVDQNHTFRPKINYLPQQSSLSSLPRILSPSVKIEKSKQFYDYIQEQMAEEYGIDINNGLVIKDKKKLERKGSLPPIESAVGKHIIEQIPVDRITKRLLQVRKSQASLELNESKTMRESSVMRKESKKRQKDQNNQNTSQTRNSLINVNGTDSVIGSIIDRQSIYLSGSSIIKQAKLVLNEQKNQRYHKSLERVDREREFDHNNSSSIKKYASVKQLDSLYKSQDFKMQSPRRLKNSIKVELIKSPILVASSLAYLSPSVIESENQSKTQRRYNQKYFDYKKISVQQQQLNHSSSYSSIINQNQVSFSNKY</sequence>
<feature type="compositionally biased region" description="Basic and acidic residues" evidence="1">
    <location>
        <begin position="189"/>
        <end position="202"/>
    </location>
</feature>
<protein>
    <submittedName>
        <fullName evidence="2">Uncharacterized protein</fullName>
    </submittedName>
</protein>
<reference evidence="2 3" key="1">
    <citation type="submission" date="2014-06" db="EMBL/GenBank/DDBJ databases">
        <authorList>
            <person name="Swart Estienne"/>
        </authorList>
    </citation>
    <scope>NUCLEOTIDE SEQUENCE [LARGE SCALE GENOMIC DNA]</scope>
    <source>
        <strain evidence="2 3">130c</strain>
    </source>
</reference>